<name>A0A1E7ZA83_9ALTE</name>
<dbReference type="OrthoDB" id="6116224at2"/>
<comment type="caution">
    <text evidence="2">The sequence shown here is derived from an EMBL/GenBank/DDBJ whole genome shotgun (WGS) entry which is preliminary data.</text>
</comment>
<protein>
    <submittedName>
        <fullName evidence="2">Glycosyl transferase family 2</fullName>
    </submittedName>
</protein>
<dbReference type="SUPFAM" id="SSF53448">
    <property type="entry name" value="Nucleotide-diphospho-sugar transferases"/>
    <property type="match status" value="1"/>
</dbReference>
<evidence type="ECO:0000313" key="3">
    <source>
        <dbReference type="Proteomes" id="UP000175691"/>
    </source>
</evidence>
<gene>
    <name evidence="2" type="ORF">BFC18_14800</name>
</gene>
<dbReference type="Pfam" id="PF00535">
    <property type="entry name" value="Glycos_transf_2"/>
    <property type="match status" value="1"/>
</dbReference>
<keyword evidence="2" id="KW-0808">Transferase</keyword>
<dbReference type="EMBL" id="MDHN01000029">
    <property type="protein sequence ID" value="OFC70429.1"/>
    <property type="molecule type" value="Genomic_DNA"/>
</dbReference>
<keyword evidence="3" id="KW-1185">Reference proteome</keyword>
<dbReference type="PANTHER" id="PTHR43685">
    <property type="entry name" value="GLYCOSYLTRANSFERASE"/>
    <property type="match status" value="1"/>
</dbReference>
<dbReference type="PANTHER" id="PTHR43685:SF2">
    <property type="entry name" value="GLYCOSYLTRANSFERASE 2-LIKE DOMAIN-CONTAINING PROTEIN"/>
    <property type="match status" value="1"/>
</dbReference>
<dbReference type="STRING" id="1656094.BFC18_14800"/>
<organism evidence="2 3">
    <name type="scientific">Alteromonas confluentis</name>
    <dbReference type="NCBI Taxonomy" id="1656094"/>
    <lineage>
        <taxon>Bacteria</taxon>
        <taxon>Pseudomonadati</taxon>
        <taxon>Pseudomonadota</taxon>
        <taxon>Gammaproteobacteria</taxon>
        <taxon>Alteromonadales</taxon>
        <taxon>Alteromonadaceae</taxon>
        <taxon>Alteromonas/Salinimonas group</taxon>
        <taxon>Alteromonas</taxon>
    </lineage>
</organism>
<dbReference type="AlphaFoldDB" id="A0A1E7ZA83"/>
<dbReference type="Proteomes" id="UP000175691">
    <property type="component" value="Unassembled WGS sequence"/>
</dbReference>
<reference evidence="2 3" key="1">
    <citation type="submission" date="2016-08" db="EMBL/GenBank/DDBJ databases">
        <authorList>
            <person name="Seilhamer J.J."/>
        </authorList>
    </citation>
    <scope>NUCLEOTIDE SEQUENCE [LARGE SCALE GENOMIC DNA]</scope>
    <source>
        <strain evidence="2 3">KCTC 42603</strain>
    </source>
</reference>
<sequence>MKNVFICVITCRRPQWLARLLDGLLAQQIDENIKASVLVVDNAQDAATKQVVEDKAATSAIPVIYDVEPQPGIVFARNRCAQRFLEEQGDYLVFIDDDEWPQSPDWLNRLCEGSDKYQADVVTSHVISVGEPGTPEWSVDLIYGNNPFTEGQFIDVFYTNNVLISRNVIASLNPCFDERFAMTGASDYHFALRAKHAGYRCVYIDAPVVEEFPKSRATIKWFCRRGYRSGIGYTRSHIFEESFGKALARCAVLSGVRVLRGLGKLIVGAVTGNKTKYVDGLFRLCSAWGTIVGFFGVKHEEYKVIHGK</sequence>
<dbReference type="Gene3D" id="3.90.550.10">
    <property type="entry name" value="Spore Coat Polysaccharide Biosynthesis Protein SpsA, Chain A"/>
    <property type="match status" value="1"/>
</dbReference>
<dbReference type="InterPro" id="IPR001173">
    <property type="entry name" value="Glyco_trans_2-like"/>
</dbReference>
<dbReference type="InterPro" id="IPR050834">
    <property type="entry name" value="Glycosyltransf_2"/>
</dbReference>
<proteinExistence type="predicted"/>
<evidence type="ECO:0000313" key="2">
    <source>
        <dbReference type="EMBL" id="OFC70429.1"/>
    </source>
</evidence>
<dbReference type="GO" id="GO:0016740">
    <property type="term" value="F:transferase activity"/>
    <property type="evidence" value="ECO:0007669"/>
    <property type="project" value="UniProtKB-KW"/>
</dbReference>
<evidence type="ECO:0000259" key="1">
    <source>
        <dbReference type="Pfam" id="PF00535"/>
    </source>
</evidence>
<feature type="domain" description="Glycosyltransferase 2-like" evidence="1">
    <location>
        <begin position="6"/>
        <end position="152"/>
    </location>
</feature>
<dbReference type="InterPro" id="IPR029044">
    <property type="entry name" value="Nucleotide-diphossugar_trans"/>
</dbReference>
<dbReference type="RefSeq" id="WP_070126073.1">
    <property type="nucleotide sequence ID" value="NZ_MDHN01000029.1"/>
</dbReference>
<dbReference type="CDD" id="cd00761">
    <property type="entry name" value="Glyco_tranf_GTA_type"/>
    <property type="match status" value="1"/>
</dbReference>
<accession>A0A1E7ZA83</accession>